<feature type="transmembrane region" description="Helical" evidence="1">
    <location>
        <begin position="104"/>
        <end position="132"/>
    </location>
</feature>
<gene>
    <name evidence="2" type="ORF">CV102_02770</name>
</gene>
<dbReference type="OrthoDB" id="385230at2157"/>
<dbReference type="Proteomes" id="UP000766904">
    <property type="component" value="Unassembled WGS sequence"/>
</dbReference>
<protein>
    <submittedName>
        <fullName evidence="2">Uncharacterized protein</fullName>
    </submittedName>
</protein>
<name>A0A8J8TSD6_9EURY</name>
<sequence length="230" mass="23181">MSTHTTQYDGAAAGWWTSQRVRAAGLAAIAGGTLLFAYFTITTVLELLGFLTLHGTDPVDGVGTSWYYASEGSLLIAWTLVFVGFAALHVRLSGAGGRLLRAGTLLAAIGSGMAAVGFLFATAAPAVGAIGIVTPANIGIGLGLMVGINLGTFLMGIALLRASIVSRPFAALLIAVLPATLLAGPVGFALGVGLIASMIAILPLCAAIVLVGHYLRTETPEVVPPTAAPA</sequence>
<evidence type="ECO:0000313" key="3">
    <source>
        <dbReference type="Proteomes" id="UP000766904"/>
    </source>
</evidence>
<feature type="transmembrane region" description="Helical" evidence="1">
    <location>
        <begin position="194"/>
        <end position="215"/>
    </location>
</feature>
<comment type="caution">
    <text evidence="2">The sequence shown here is derived from an EMBL/GenBank/DDBJ whole genome shotgun (WGS) entry which is preliminary data.</text>
</comment>
<reference evidence="2" key="1">
    <citation type="submission" date="2017-11" db="EMBL/GenBank/DDBJ databases">
        <authorList>
            <person name="Kajale S.C."/>
            <person name="Sharma A."/>
        </authorList>
    </citation>
    <scope>NUCLEOTIDE SEQUENCE</scope>
    <source>
        <strain evidence="2">LS1_42</strain>
    </source>
</reference>
<evidence type="ECO:0000313" key="2">
    <source>
        <dbReference type="EMBL" id="TYL40508.1"/>
    </source>
</evidence>
<dbReference type="RefSeq" id="WP_148856302.1">
    <property type="nucleotide sequence ID" value="NZ_PHNJ01000001.1"/>
</dbReference>
<feature type="transmembrane region" description="Helical" evidence="1">
    <location>
        <begin position="138"/>
        <end position="160"/>
    </location>
</feature>
<accession>A0A8J8TSD6</accession>
<feature type="transmembrane region" description="Helical" evidence="1">
    <location>
        <begin position="169"/>
        <end position="188"/>
    </location>
</feature>
<keyword evidence="1" id="KW-1133">Transmembrane helix</keyword>
<proteinExistence type="predicted"/>
<organism evidence="2 3">
    <name type="scientific">Natronococcus pandeyae</name>
    <dbReference type="NCBI Taxonomy" id="2055836"/>
    <lineage>
        <taxon>Archaea</taxon>
        <taxon>Methanobacteriati</taxon>
        <taxon>Methanobacteriota</taxon>
        <taxon>Stenosarchaea group</taxon>
        <taxon>Halobacteria</taxon>
        <taxon>Halobacteriales</taxon>
        <taxon>Natrialbaceae</taxon>
        <taxon>Natronococcus</taxon>
    </lineage>
</organism>
<feature type="transmembrane region" description="Helical" evidence="1">
    <location>
        <begin position="26"/>
        <end position="53"/>
    </location>
</feature>
<dbReference type="AlphaFoldDB" id="A0A8J8TSD6"/>
<keyword evidence="3" id="KW-1185">Reference proteome</keyword>
<keyword evidence="1" id="KW-0472">Membrane</keyword>
<evidence type="ECO:0000256" key="1">
    <source>
        <dbReference type="SAM" id="Phobius"/>
    </source>
</evidence>
<feature type="transmembrane region" description="Helical" evidence="1">
    <location>
        <begin position="73"/>
        <end position="92"/>
    </location>
</feature>
<dbReference type="EMBL" id="PHNJ01000001">
    <property type="protein sequence ID" value="TYL40508.1"/>
    <property type="molecule type" value="Genomic_DNA"/>
</dbReference>
<keyword evidence="1" id="KW-0812">Transmembrane</keyword>